<comment type="caution">
    <text evidence="2">The sequence shown here is derived from an EMBL/GenBank/DDBJ whole genome shotgun (WGS) entry which is preliminary data.</text>
</comment>
<feature type="domain" description="DUF2357" evidence="1">
    <location>
        <begin position="68"/>
        <end position="319"/>
    </location>
</feature>
<sequence>MHEITSWGHFTIRGPLHPFTDKEQRVFAPATFWGLEWTDYWVEAPGITRLRVGSTFLLPLYPDSGLFRLNFRNAVGRSTLQPYRGGVPEGAPFFLEILSTKAPSPTQHLQLLTALTADVSALLATLPYAPASATALPSGLTHAPPSPLFTLHFLLQHSRVLQSACQAVVSRPHTTLSETSHLQPLTAVSEVTADVLLDLLQHPERWRPAPQLASARFLKGQAPEQVQQPRHDVTLNTPENQFVLTFLWELTRAAERVQAQSWWPALPPDRQHSVQDLQKIVRRTALTLQRGGVTRLVRLPSASRVLQRKEGYVALQRLWREFRQARIPLFEEAQQAVDARNIAALYETWAFLQLVRRVKEALGVEPVLYLPVTASGNLARSVRATFAQHGQLVYNPTPPSTSVLYRPDILWYEATRPVVAFDAKFRLSPQDPSTFREDDITKMHAYRDALRLRAAITLYPGTQTRLFPTLPPQKPSTAPTLLEVLQAFEGVGALPFFPGHP</sequence>
<accession>A0A918C9B3</accession>
<evidence type="ECO:0000313" key="2">
    <source>
        <dbReference type="EMBL" id="GGR11223.1"/>
    </source>
</evidence>
<dbReference type="RefSeq" id="WP_229776053.1">
    <property type="nucleotide sequence ID" value="NZ_BMQL01000013.1"/>
</dbReference>
<dbReference type="Pfam" id="PF09823">
    <property type="entry name" value="DUF2357"/>
    <property type="match status" value="1"/>
</dbReference>
<dbReference type="Pfam" id="PF04411">
    <property type="entry name" value="PDDEXK_7"/>
    <property type="match status" value="1"/>
</dbReference>
<dbReference type="EMBL" id="BMQL01000013">
    <property type="protein sequence ID" value="GGR11223.1"/>
    <property type="molecule type" value="Genomic_DNA"/>
</dbReference>
<dbReference type="AlphaFoldDB" id="A0A918C9B3"/>
<proteinExistence type="predicted"/>
<name>A0A918C9B3_9DEIO</name>
<protein>
    <recommendedName>
        <fullName evidence="1">DUF2357 domain-containing protein</fullName>
    </recommendedName>
</protein>
<dbReference type="InterPro" id="IPR018633">
    <property type="entry name" value="DUF2357"/>
</dbReference>
<dbReference type="Proteomes" id="UP000603865">
    <property type="component" value="Unassembled WGS sequence"/>
</dbReference>
<gene>
    <name evidence="2" type="ORF">GCM10008957_24900</name>
</gene>
<evidence type="ECO:0000259" key="1">
    <source>
        <dbReference type="Pfam" id="PF09823"/>
    </source>
</evidence>
<evidence type="ECO:0000313" key="3">
    <source>
        <dbReference type="Proteomes" id="UP000603865"/>
    </source>
</evidence>
<keyword evidence="3" id="KW-1185">Reference proteome</keyword>
<dbReference type="InterPro" id="IPR007505">
    <property type="entry name" value="PDDEXK_7"/>
</dbReference>
<reference evidence="2" key="2">
    <citation type="submission" date="2020-09" db="EMBL/GenBank/DDBJ databases">
        <authorList>
            <person name="Sun Q."/>
            <person name="Ohkuma M."/>
        </authorList>
    </citation>
    <scope>NUCLEOTIDE SEQUENCE</scope>
    <source>
        <strain evidence="2">JCM 31311</strain>
    </source>
</reference>
<reference evidence="2" key="1">
    <citation type="journal article" date="2014" name="Int. J. Syst. Evol. Microbiol.">
        <title>Complete genome sequence of Corynebacterium casei LMG S-19264T (=DSM 44701T), isolated from a smear-ripened cheese.</title>
        <authorList>
            <consortium name="US DOE Joint Genome Institute (JGI-PGF)"/>
            <person name="Walter F."/>
            <person name="Albersmeier A."/>
            <person name="Kalinowski J."/>
            <person name="Ruckert C."/>
        </authorList>
    </citation>
    <scope>NUCLEOTIDE SEQUENCE</scope>
    <source>
        <strain evidence="2">JCM 31311</strain>
    </source>
</reference>
<organism evidence="2 3">
    <name type="scientific">Deinococcus ruber</name>
    <dbReference type="NCBI Taxonomy" id="1848197"/>
    <lineage>
        <taxon>Bacteria</taxon>
        <taxon>Thermotogati</taxon>
        <taxon>Deinococcota</taxon>
        <taxon>Deinococci</taxon>
        <taxon>Deinococcales</taxon>
        <taxon>Deinococcaceae</taxon>
        <taxon>Deinococcus</taxon>
    </lineage>
</organism>